<dbReference type="InterPro" id="IPR015590">
    <property type="entry name" value="Aldehyde_DH_dom"/>
</dbReference>
<dbReference type="InterPro" id="IPR016163">
    <property type="entry name" value="Ald_DH_C"/>
</dbReference>
<gene>
    <name evidence="5" type="ORF">OEG84_13975</name>
</gene>
<dbReference type="RefSeq" id="WP_267654309.1">
    <property type="nucleotide sequence ID" value="NZ_JAOVZR010000001.1"/>
</dbReference>
<dbReference type="Gene3D" id="3.40.605.10">
    <property type="entry name" value="Aldehyde Dehydrogenase, Chain A, domain 1"/>
    <property type="match status" value="1"/>
</dbReference>
<protein>
    <submittedName>
        <fullName evidence="5">Aldehyde dehydrogenase family protein</fullName>
    </submittedName>
</protein>
<dbReference type="PROSITE" id="PS00687">
    <property type="entry name" value="ALDEHYDE_DEHYDR_GLU"/>
    <property type="match status" value="1"/>
</dbReference>
<evidence type="ECO:0000313" key="5">
    <source>
        <dbReference type="EMBL" id="MCY0148775.1"/>
    </source>
</evidence>
<dbReference type="InterPro" id="IPR029510">
    <property type="entry name" value="Ald_DH_CS_GLU"/>
</dbReference>
<feature type="active site" evidence="2">
    <location>
        <position position="229"/>
    </location>
</feature>
<evidence type="ECO:0000256" key="2">
    <source>
        <dbReference type="PROSITE-ProRule" id="PRU10007"/>
    </source>
</evidence>
<feature type="domain" description="Aldehyde dehydrogenase" evidence="4">
    <location>
        <begin position="4"/>
        <end position="454"/>
    </location>
</feature>
<sequence length="462" mass="50151">MSVLKCISPIDGSVYAERPVMGVEEAASAVARTRKAQKDWARRPLDERIALVRAGVARLHEMNDEVVPELAWMMGRPVRYGGEFGGVNERATYMAEIAARALAPIEIENSAQFERRIVREPHGVVFVVAPWNYPYMTAINTVAPALIAGNTVVLKHATQTLLVGERMARAFREAGLPEDVFINLFLDHPGTEKLISAGSFNFINFTGSVGGGKAIERAAAGTFTGIGLELGGKDPGYVMEDADLDWAVDVLMDGAMFNAGQCCCGIERLYIARPLYDAFVEKAAAWVSSGLKLGNPLEQDTTIGPMANVRFAKEVRAQTQEAIASGARGLIDPKQFPADDGGAYLMPQVLVDVTHDMRVMRDESFGPVVGIMPVDSDEEALTLMNDCQFGLTASLWTNDAERAARIGAEIETGTVFMNRADYLDPALCWTGCKATGRGGSLSEIGFHNLTRPKSYHLRKKSA</sequence>
<dbReference type="SUPFAM" id="SSF53720">
    <property type="entry name" value="ALDH-like"/>
    <property type="match status" value="1"/>
</dbReference>
<keyword evidence="6" id="KW-1185">Reference proteome</keyword>
<reference evidence="5" key="1">
    <citation type="submission" date="2022-10" db="EMBL/GenBank/DDBJ databases">
        <title>Hoeflea sp. G2-23, isolated from marine algae.</title>
        <authorList>
            <person name="Kristyanto S."/>
            <person name="Kim J.M."/>
            <person name="Jeon C.O."/>
        </authorList>
    </citation>
    <scope>NUCLEOTIDE SEQUENCE</scope>
    <source>
        <strain evidence="5">G2-23</strain>
    </source>
</reference>
<evidence type="ECO:0000313" key="6">
    <source>
        <dbReference type="Proteomes" id="UP001073227"/>
    </source>
</evidence>
<dbReference type="Gene3D" id="3.40.309.10">
    <property type="entry name" value="Aldehyde Dehydrogenase, Chain A, domain 2"/>
    <property type="match status" value="1"/>
</dbReference>
<evidence type="ECO:0000256" key="3">
    <source>
        <dbReference type="RuleBase" id="RU003345"/>
    </source>
</evidence>
<accession>A0ABT3ZAH3</accession>
<dbReference type="InterPro" id="IPR016162">
    <property type="entry name" value="Ald_DH_N"/>
</dbReference>
<comment type="caution">
    <text evidence="5">The sequence shown here is derived from an EMBL/GenBank/DDBJ whole genome shotgun (WGS) entry which is preliminary data.</text>
</comment>
<dbReference type="PANTHER" id="PTHR11699">
    <property type="entry name" value="ALDEHYDE DEHYDROGENASE-RELATED"/>
    <property type="match status" value="1"/>
</dbReference>
<dbReference type="InterPro" id="IPR016161">
    <property type="entry name" value="Ald_DH/histidinol_DH"/>
</dbReference>
<evidence type="ECO:0000256" key="1">
    <source>
        <dbReference type="ARBA" id="ARBA00023002"/>
    </source>
</evidence>
<dbReference type="EMBL" id="JAOVZR010000001">
    <property type="protein sequence ID" value="MCY0148775.1"/>
    <property type="molecule type" value="Genomic_DNA"/>
</dbReference>
<keyword evidence="1 3" id="KW-0560">Oxidoreductase</keyword>
<organism evidence="5 6">
    <name type="scientific">Hoeflea algicola</name>
    <dbReference type="NCBI Taxonomy" id="2983763"/>
    <lineage>
        <taxon>Bacteria</taxon>
        <taxon>Pseudomonadati</taxon>
        <taxon>Pseudomonadota</taxon>
        <taxon>Alphaproteobacteria</taxon>
        <taxon>Hyphomicrobiales</taxon>
        <taxon>Rhizobiaceae</taxon>
        <taxon>Hoeflea</taxon>
    </lineage>
</organism>
<dbReference type="Proteomes" id="UP001073227">
    <property type="component" value="Unassembled WGS sequence"/>
</dbReference>
<comment type="similarity">
    <text evidence="3">Belongs to the aldehyde dehydrogenase family.</text>
</comment>
<dbReference type="CDD" id="cd07102">
    <property type="entry name" value="ALDH_EDX86601"/>
    <property type="match status" value="1"/>
</dbReference>
<proteinExistence type="inferred from homology"/>
<name>A0ABT3ZAH3_9HYPH</name>
<evidence type="ECO:0000259" key="4">
    <source>
        <dbReference type="Pfam" id="PF00171"/>
    </source>
</evidence>
<dbReference type="Pfam" id="PF00171">
    <property type="entry name" value="Aldedh"/>
    <property type="match status" value="1"/>
</dbReference>